<name>A0A815FCS9_9BILA</name>
<dbReference type="PANTHER" id="PTHR46601:SF1">
    <property type="entry name" value="ADF-H DOMAIN-CONTAINING PROTEIN"/>
    <property type="match status" value="1"/>
</dbReference>
<evidence type="ECO:0000313" key="4">
    <source>
        <dbReference type="EMBL" id="CAF4216063.1"/>
    </source>
</evidence>
<dbReference type="OrthoDB" id="6357684at2759"/>
<dbReference type="Proteomes" id="UP000663824">
    <property type="component" value="Unassembled WGS sequence"/>
</dbReference>
<evidence type="ECO:0000313" key="3">
    <source>
        <dbReference type="EMBL" id="CAF2193423.1"/>
    </source>
</evidence>
<dbReference type="PANTHER" id="PTHR46601">
    <property type="entry name" value="ULP_PROTEASE DOMAIN-CONTAINING PROTEIN"/>
    <property type="match status" value="1"/>
</dbReference>
<feature type="region of interest" description="Disordered" evidence="1">
    <location>
        <begin position="110"/>
        <end position="157"/>
    </location>
</feature>
<dbReference type="EMBL" id="CAJNOW010001633">
    <property type="protein sequence ID" value="CAF1323356.1"/>
    <property type="molecule type" value="Genomic_DNA"/>
</dbReference>
<feature type="compositionally biased region" description="Low complexity" evidence="1">
    <location>
        <begin position="113"/>
        <end position="153"/>
    </location>
</feature>
<comment type="caution">
    <text evidence="2">The sequence shown here is derived from an EMBL/GenBank/DDBJ whole genome shotgun (WGS) entry which is preliminary data.</text>
</comment>
<dbReference type="Proteomes" id="UP000681720">
    <property type="component" value="Unassembled WGS sequence"/>
</dbReference>
<evidence type="ECO:0000313" key="2">
    <source>
        <dbReference type="EMBL" id="CAF1323356.1"/>
    </source>
</evidence>
<accession>A0A815FCS9</accession>
<gene>
    <name evidence="4" type="ORF">GIL414_LOCUS22184</name>
    <name evidence="2" type="ORF">KQP761_LOCUS5858</name>
    <name evidence="3" type="ORF">MBJ925_LOCUS34997</name>
</gene>
<sequence>MRQKKKKKSNNATYCERYRQKVQLKRLQCKRFDIVYRENVARRQALCRERKKQRQQPIKSTSVVTISRADLRKREGIQRRRQNTTQLKLEIDKLKDSNKQLQRENAKLKEQLNSFTSSSSQQSNSDSTTTTAPSSSSSNQSNSNNTTTTSPSTLFFQHLSPNAKRRATARMMAHKIDLPRGTTRSIRNNFGINLSNQNLPPTGTTKVSRDLAIAIEQFLNNEEITRVTPDKKRIIDGKQVRFLLNHLINLHQKFILTTNLDCSYSTFTRHVPSYIVSPKPSDWGSCLCMTCLNPQIKVERINQIKANHPILNNLSTLLTNDIASTANDKKKVEEILNEVNFLKEESFPITYVEWIQKRSERSSGLISTKATMTDKLAVFCKKLSDEILKLHKHLDLVHTQFNGAKLYRQSALTIDNVVTLQIDWSENYNLKQTREERSAYYYEQHVSIAAGYVWQKNNCFSFGCLSDDTSHRSESTWVAIRDLLDELLSEKDGKRVTELNIISDSPSSQYRNKTTIFFLKYYATNRKITMRWIFLASGHGKGIADGIGATIKRLFDNVIRLNPDQSFNGAEDLMNKIKSSTTIRLYLYKKEDVDSLRLQIPSLSTITGTSKFHEIIAKPNGQMFKKDNSDEPETLTQTKF</sequence>
<evidence type="ECO:0000256" key="1">
    <source>
        <dbReference type="SAM" id="MobiDB-lite"/>
    </source>
</evidence>
<dbReference type="EMBL" id="CAJNRE010019331">
    <property type="protein sequence ID" value="CAF2193423.1"/>
    <property type="molecule type" value="Genomic_DNA"/>
</dbReference>
<reference evidence="2" key="1">
    <citation type="submission" date="2021-02" db="EMBL/GenBank/DDBJ databases">
        <authorList>
            <person name="Nowell W R."/>
        </authorList>
    </citation>
    <scope>NUCLEOTIDE SEQUENCE</scope>
</reference>
<organism evidence="2 5">
    <name type="scientific">Rotaria magnacalcarata</name>
    <dbReference type="NCBI Taxonomy" id="392030"/>
    <lineage>
        <taxon>Eukaryota</taxon>
        <taxon>Metazoa</taxon>
        <taxon>Spiralia</taxon>
        <taxon>Gnathifera</taxon>
        <taxon>Rotifera</taxon>
        <taxon>Eurotatoria</taxon>
        <taxon>Bdelloidea</taxon>
        <taxon>Philodinida</taxon>
        <taxon>Philodinidae</taxon>
        <taxon>Rotaria</taxon>
    </lineage>
</organism>
<proteinExistence type="predicted"/>
<dbReference type="AlphaFoldDB" id="A0A815FCS9"/>
<dbReference type="EMBL" id="CAJOBJ010021242">
    <property type="protein sequence ID" value="CAF4216063.1"/>
    <property type="molecule type" value="Genomic_DNA"/>
</dbReference>
<protein>
    <submittedName>
        <fullName evidence="2">Uncharacterized protein</fullName>
    </submittedName>
</protein>
<evidence type="ECO:0000313" key="5">
    <source>
        <dbReference type="Proteomes" id="UP000663834"/>
    </source>
</evidence>
<dbReference type="Proteomes" id="UP000663834">
    <property type="component" value="Unassembled WGS sequence"/>
</dbReference>